<comment type="caution">
    <text evidence="1">The sequence shown here is derived from an EMBL/GenBank/DDBJ whole genome shotgun (WGS) entry which is preliminary data.</text>
</comment>
<name>A0A846ZNJ6_9GAMM</name>
<keyword evidence="2" id="KW-1185">Reference proteome</keyword>
<dbReference type="AlphaFoldDB" id="A0A846ZNJ6"/>
<organism evidence="1 2">
    <name type="scientific">Oleiagrimonas citrea</name>
    <dbReference type="NCBI Taxonomy" id="1665687"/>
    <lineage>
        <taxon>Bacteria</taxon>
        <taxon>Pseudomonadati</taxon>
        <taxon>Pseudomonadota</taxon>
        <taxon>Gammaproteobacteria</taxon>
        <taxon>Lysobacterales</taxon>
        <taxon>Rhodanobacteraceae</taxon>
        <taxon>Oleiagrimonas</taxon>
    </lineage>
</organism>
<dbReference type="RefSeq" id="WP_168609163.1">
    <property type="nucleotide sequence ID" value="NZ_JAAZQD010000003.1"/>
</dbReference>
<evidence type="ECO:0000313" key="1">
    <source>
        <dbReference type="EMBL" id="NKZ39023.1"/>
    </source>
</evidence>
<sequence length="154" mass="16926">MNPLEARKAALALAAMHRSDRAWILRRLPADEAAQLRSMSRKLRSMGEVTPELVSCVQEELDDGSVYAVPPPPQELLLALRDLSPYWAATALRACAPDHLDMYAANCTPERAASVRACFECLPDRLPKGYAHAVAERMHARTSANDAVREGSES</sequence>
<accession>A0A846ZNJ6</accession>
<reference evidence="1 2" key="1">
    <citation type="journal article" date="2017" name="Int. J. Syst. Evol. Microbiol.">
        <title>Oleiagrimonas citrea sp. nov., a marine bacterium isolated from tidal flat sediment and emended description of the genus Oleiagrimonas Fang et al. 2015 and Oleiagrimonas soli.</title>
        <authorList>
            <person name="Yang S.H."/>
            <person name="Seo H.S."/>
            <person name="Seong C.N."/>
            <person name="Kwon K.K."/>
        </authorList>
    </citation>
    <scope>NUCLEOTIDE SEQUENCE [LARGE SCALE GENOMIC DNA]</scope>
    <source>
        <strain evidence="1 2">MEBiC09124</strain>
    </source>
</reference>
<gene>
    <name evidence="1" type="ORF">HF690_08675</name>
</gene>
<protein>
    <submittedName>
        <fullName evidence="1">Uncharacterized protein</fullName>
    </submittedName>
</protein>
<evidence type="ECO:0000313" key="2">
    <source>
        <dbReference type="Proteomes" id="UP000541636"/>
    </source>
</evidence>
<dbReference type="EMBL" id="JAAZQD010000003">
    <property type="protein sequence ID" value="NKZ39023.1"/>
    <property type="molecule type" value="Genomic_DNA"/>
</dbReference>
<proteinExistence type="predicted"/>
<dbReference type="Proteomes" id="UP000541636">
    <property type="component" value="Unassembled WGS sequence"/>
</dbReference>